<reference evidence="2 3" key="1">
    <citation type="submission" date="2021-01" db="EMBL/GenBank/DDBJ databases">
        <title>Sequencing the genomes of 1000 actinobacteria strains.</title>
        <authorList>
            <person name="Klenk H.-P."/>
        </authorList>
    </citation>
    <scope>NUCLEOTIDE SEQUENCE [LARGE SCALE GENOMIC DNA]</scope>
    <source>
        <strain evidence="2 3">DSM 13657</strain>
    </source>
</reference>
<keyword evidence="1" id="KW-1133">Transmembrane helix</keyword>
<comment type="caution">
    <text evidence="2">The sequence shown here is derived from an EMBL/GenBank/DDBJ whole genome shotgun (WGS) entry which is preliminary data.</text>
</comment>
<dbReference type="Proteomes" id="UP000809290">
    <property type="component" value="Unassembled WGS sequence"/>
</dbReference>
<keyword evidence="1" id="KW-0812">Transmembrane</keyword>
<proteinExistence type="predicted"/>
<dbReference type="EMBL" id="JAFBCP010000001">
    <property type="protein sequence ID" value="MBM7817092.1"/>
    <property type="molecule type" value="Genomic_DNA"/>
</dbReference>
<keyword evidence="3" id="KW-1185">Reference proteome</keyword>
<sequence>MAWCEGASAIVVFVVVVSALVLKLGFDMIRETL</sequence>
<accession>A0ABS2SLG2</accession>
<gene>
    <name evidence="2" type="ORF">JOE56_001786</name>
</gene>
<keyword evidence="1" id="KW-0472">Membrane</keyword>
<evidence type="ECO:0000313" key="3">
    <source>
        <dbReference type="Proteomes" id="UP000809290"/>
    </source>
</evidence>
<organism evidence="2 3">
    <name type="scientific">Brevibacterium paucivorans</name>
    <dbReference type="NCBI Taxonomy" id="170994"/>
    <lineage>
        <taxon>Bacteria</taxon>
        <taxon>Bacillati</taxon>
        <taxon>Actinomycetota</taxon>
        <taxon>Actinomycetes</taxon>
        <taxon>Micrococcales</taxon>
        <taxon>Brevibacteriaceae</taxon>
        <taxon>Brevibacterium</taxon>
    </lineage>
</organism>
<name>A0ABS2SLG2_9MICO</name>
<evidence type="ECO:0000256" key="1">
    <source>
        <dbReference type="SAM" id="Phobius"/>
    </source>
</evidence>
<feature type="transmembrane region" description="Helical" evidence="1">
    <location>
        <begin position="6"/>
        <end position="26"/>
    </location>
</feature>
<protein>
    <submittedName>
        <fullName evidence="2">Uncharacterized protein</fullName>
    </submittedName>
</protein>
<evidence type="ECO:0000313" key="2">
    <source>
        <dbReference type="EMBL" id="MBM7817092.1"/>
    </source>
</evidence>